<organism evidence="1 2">
    <name type="scientific">Eumeta variegata</name>
    <name type="common">Bagworm moth</name>
    <name type="synonym">Eumeta japonica</name>
    <dbReference type="NCBI Taxonomy" id="151549"/>
    <lineage>
        <taxon>Eukaryota</taxon>
        <taxon>Metazoa</taxon>
        <taxon>Ecdysozoa</taxon>
        <taxon>Arthropoda</taxon>
        <taxon>Hexapoda</taxon>
        <taxon>Insecta</taxon>
        <taxon>Pterygota</taxon>
        <taxon>Neoptera</taxon>
        <taxon>Endopterygota</taxon>
        <taxon>Lepidoptera</taxon>
        <taxon>Glossata</taxon>
        <taxon>Ditrysia</taxon>
        <taxon>Tineoidea</taxon>
        <taxon>Psychidae</taxon>
        <taxon>Oiketicinae</taxon>
        <taxon>Eumeta</taxon>
    </lineage>
</organism>
<dbReference type="Proteomes" id="UP000299102">
    <property type="component" value="Unassembled WGS sequence"/>
</dbReference>
<dbReference type="EMBL" id="BGZK01000032">
    <property type="protein sequence ID" value="GBP08748.1"/>
    <property type="molecule type" value="Genomic_DNA"/>
</dbReference>
<dbReference type="AlphaFoldDB" id="A0A4C1T5K7"/>
<evidence type="ECO:0000313" key="2">
    <source>
        <dbReference type="Proteomes" id="UP000299102"/>
    </source>
</evidence>
<reference evidence="1 2" key="1">
    <citation type="journal article" date="2019" name="Commun. Biol.">
        <title>The bagworm genome reveals a unique fibroin gene that provides high tensile strength.</title>
        <authorList>
            <person name="Kono N."/>
            <person name="Nakamura H."/>
            <person name="Ohtoshi R."/>
            <person name="Tomita M."/>
            <person name="Numata K."/>
            <person name="Arakawa K."/>
        </authorList>
    </citation>
    <scope>NUCLEOTIDE SEQUENCE [LARGE SCALE GENOMIC DNA]</scope>
</reference>
<proteinExistence type="predicted"/>
<comment type="caution">
    <text evidence="1">The sequence shown here is derived from an EMBL/GenBank/DDBJ whole genome shotgun (WGS) entry which is preliminary data.</text>
</comment>
<keyword evidence="2" id="KW-1185">Reference proteome</keyword>
<sequence>MLLAGILVSFTVRGRTTHGGVAAHELPCGGSPRKSLEHQHGLGPFCYGPNPCWCWKCSGLYRRRCITPSSVRPTGVPPPAGDLPSSHLLYKNIYMI</sequence>
<protein>
    <submittedName>
        <fullName evidence="1">Uncharacterized protein</fullName>
    </submittedName>
</protein>
<evidence type="ECO:0000313" key="1">
    <source>
        <dbReference type="EMBL" id="GBP08748.1"/>
    </source>
</evidence>
<gene>
    <name evidence="1" type="ORF">EVAR_7330_1</name>
</gene>
<name>A0A4C1T5K7_EUMVA</name>
<accession>A0A4C1T5K7</accession>